<sequence>MAISIPDTLTADNSGKYIMSIRLRSDGLSFSGYCPSESESFFYRNMEFDRTKPYISSLKEFFFGHEFLTYSYKRTNLVYVTSQYTVVPEEVFTEKQKNDLLSFTFSAPENKCLHNLLAREAAEVVFGMDEEVYEFCSRSLINPSFVHHITPQLALWKQQSRTLIPRQMYVVLHRKMMDVVCFAQGRLLFVNTFEYDKPDDILYYILYVWKQVGMDQEKDQLHIYGGVSLRNSITTTLRNYIQYISPAEIPSDAYLLGAEVVQAPLDLIALSVCEL</sequence>
<evidence type="ECO:0000313" key="2">
    <source>
        <dbReference type="Proteomes" id="UP000533637"/>
    </source>
</evidence>
<dbReference type="Proteomes" id="UP000533637">
    <property type="component" value="Unassembled WGS sequence"/>
</dbReference>
<comment type="caution">
    <text evidence="1">The sequence shown here is derived from an EMBL/GenBank/DDBJ whole genome shotgun (WGS) entry which is preliminary data.</text>
</comment>
<proteinExistence type="predicted"/>
<dbReference type="EMBL" id="JACHOC010000005">
    <property type="protein sequence ID" value="MBB4622782.1"/>
    <property type="molecule type" value="Genomic_DNA"/>
</dbReference>
<gene>
    <name evidence="1" type="ORF">GGQ57_002691</name>
</gene>
<evidence type="ECO:0008006" key="3">
    <source>
        <dbReference type="Google" id="ProtNLM"/>
    </source>
</evidence>
<dbReference type="CDD" id="cd24013">
    <property type="entry name" value="ASKHA_ATPase_BT3980-like"/>
    <property type="match status" value="1"/>
</dbReference>
<dbReference type="RefSeq" id="WP_122355868.1">
    <property type="nucleotide sequence ID" value="NZ_BMPB01000005.1"/>
</dbReference>
<dbReference type="InterPro" id="IPR024213">
    <property type="entry name" value="DUF3822"/>
</dbReference>
<organism evidence="1 2">
    <name type="scientific">Parabacteroides faecis</name>
    <dbReference type="NCBI Taxonomy" id="1217282"/>
    <lineage>
        <taxon>Bacteria</taxon>
        <taxon>Pseudomonadati</taxon>
        <taxon>Bacteroidota</taxon>
        <taxon>Bacteroidia</taxon>
        <taxon>Bacteroidales</taxon>
        <taxon>Tannerellaceae</taxon>
        <taxon>Parabacteroides</taxon>
    </lineage>
</organism>
<reference evidence="1 2" key="1">
    <citation type="submission" date="2020-08" db="EMBL/GenBank/DDBJ databases">
        <title>Genomic Encyclopedia of Type Strains, Phase IV (KMG-IV): sequencing the most valuable type-strain genomes for metagenomic binning, comparative biology and taxonomic classification.</title>
        <authorList>
            <person name="Goeker M."/>
        </authorList>
    </citation>
    <scope>NUCLEOTIDE SEQUENCE [LARGE SCALE GENOMIC DNA]</scope>
    <source>
        <strain evidence="1 2">DSM 102983</strain>
    </source>
</reference>
<protein>
    <recommendedName>
        <fullName evidence="3">DUF3822 family protein</fullName>
    </recommendedName>
</protein>
<dbReference type="Gene3D" id="3.30.420.250">
    <property type="match status" value="1"/>
</dbReference>
<name>A0ABR6KPD4_9BACT</name>
<keyword evidence="2" id="KW-1185">Reference proteome</keyword>
<dbReference type="Gene3D" id="3.30.420.260">
    <property type="match status" value="1"/>
</dbReference>
<accession>A0ABR6KPD4</accession>
<evidence type="ECO:0000313" key="1">
    <source>
        <dbReference type="EMBL" id="MBB4622782.1"/>
    </source>
</evidence>
<dbReference type="Pfam" id="PF12864">
    <property type="entry name" value="DUF3822"/>
    <property type="match status" value="1"/>
</dbReference>